<dbReference type="EMBL" id="BFEA01000302">
    <property type="protein sequence ID" value="GBG78725.1"/>
    <property type="molecule type" value="Genomic_DNA"/>
</dbReference>
<proteinExistence type="predicted"/>
<evidence type="ECO:0000313" key="3">
    <source>
        <dbReference type="Proteomes" id="UP000265515"/>
    </source>
</evidence>
<feature type="compositionally biased region" description="Basic and acidic residues" evidence="1">
    <location>
        <begin position="158"/>
        <end position="172"/>
    </location>
</feature>
<evidence type="ECO:0000313" key="2">
    <source>
        <dbReference type="EMBL" id="GBG78725.1"/>
    </source>
</evidence>
<sequence length="720" mass="82388">MSSDTDVSNEETTTESSEDSEEETLRIIRLLRTKKQRSKAKKARGRKRTVKKTPPSEYSRGECSRRPETTATRVKTVTEEPRTPLTGGYKGIAAGCSQGGFVDYTLQVLQQFSAKKVPQLREICEKEGIRSTRKDEMIMELVKRQTKRAYGDFFDTPQKQDEEKQNSQKTEAVDKTPLEVVKTAQEEKAGATEVVFIAGKQWTNGWRKISTVFGMTEVEVRGKMVLLKHAKSACQLGGKVKFVRFRKTTTTTERYKLELIRLLKHPKLTTSLSQQSTTKLVGFYRTANLFGRKEMREKLKLKIDRSLRKKMGVSVRRRVIVEYPYNASIQTTEVRRQTEAVVDGKLSDKALATFVKRKVRIVSTRNRTVGEVAHNHRSHTHTKAVRCPCEACDLPKRDGHVLTRMSEMTDAPRFLQNARNVTRPNAETYWKDIIQGICAATAHLKGGSRNGVNEAFADSCFKSESERCGAWTESEVRVWFSRYPDLVLAPVDRNPGDTAMICPVLYRHGFGSVFTWNRDYETVTEQEDEILAKCRRDFEEAGIVEIGKWKTDGRFGKAYVIPKDKDLQRWRPIAPTCNDPTVAAQRRGARALHCLIIRFSKTKNFHLKSTMELKSDLGKAEDMLRKEGCDRAMGRCYDIKEMFSSISHQSVRNAVSDLVMYFEEQGWRQVRVAIRGKLCQLSKTYRKEAGFISVKLDMIRTIVDYDLTHTYMTHGEVVRK</sequence>
<accession>A0A388L8U8</accession>
<feature type="compositionally biased region" description="Acidic residues" evidence="1">
    <location>
        <begin position="7"/>
        <end position="22"/>
    </location>
</feature>
<feature type="region of interest" description="Disordered" evidence="1">
    <location>
        <begin position="1"/>
        <end position="75"/>
    </location>
</feature>
<name>A0A388L8U8_CHABU</name>
<dbReference type="AlphaFoldDB" id="A0A388L8U8"/>
<evidence type="ECO:0000256" key="1">
    <source>
        <dbReference type="SAM" id="MobiDB-lite"/>
    </source>
</evidence>
<dbReference type="Proteomes" id="UP000265515">
    <property type="component" value="Unassembled WGS sequence"/>
</dbReference>
<organism evidence="2 3">
    <name type="scientific">Chara braunii</name>
    <name type="common">Braun's stonewort</name>
    <dbReference type="NCBI Taxonomy" id="69332"/>
    <lineage>
        <taxon>Eukaryota</taxon>
        <taxon>Viridiplantae</taxon>
        <taxon>Streptophyta</taxon>
        <taxon>Charophyceae</taxon>
        <taxon>Charales</taxon>
        <taxon>Characeae</taxon>
        <taxon>Chara</taxon>
    </lineage>
</organism>
<dbReference type="Gramene" id="GBG78725">
    <property type="protein sequence ID" value="GBG78725"/>
    <property type="gene ID" value="CBR_g27950"/>
</dbReference>
<feature type="region of interest" description="Disordered" evidence="1">
    <location>
        <begin position="152"/>
        <end position="172"/>
    </location>
</feature>
<protein>
    <submittedName>
        <fullName evidence="2">Uncharacterized protein</fullName>
    </submittedName>
</protein>
<gene>
    <name evidence="2" type="ORF">CBR_g27950</name>
</gene>
<comment type="caution">
    <text evidence="2">The sequence shown here is derived from an EMBL/GenBank/DDBJ whole genome shotgun (WGS) entry which is preliminary data.</text>
</comment>
<feature type="compositionally biased region" description="Basic and acidic residues" evidence="1">
    <location>
        <begin position="59"/>
        <end position="68"/>
    </location>
</feature>
<keyword evidence="3" id="KW-1185">Reference proteome</keyword>
<feature type="compositionally biased region" description="Basic residues" evidence="1">
    <location>
        <begin position="29"/>
        <end position="51"/>
    </location>
</feature>
<reference evidence="2 3" key="1">
    <citation type="journal article" date="2018" name="Cell">
        <title>The Chara Genome: Secondary Complexity and Implications for Plant Terrestrialization.</title>
        <authorList>
            <person name="Nishiyama T."/>
            <person name="Sakayama H."/>
            <person name="Vries J.D."/>
            <person name="Buschmann H."/>
            <person name="Saint-Marcoux D."/>
            <person name="Ullrich K.K."/>
            <person name="Haas F.B."/>
            <person name="Vanderstraeten L."/>
            <person name="Becker D."/>
            <person name="Lang D."/>
            <person name="Vosolsobe S."/>
            <person name="Rombauts S."/>
            <person name="Wilhelmsson P.K.I."/>
            <person name="Janitza P."/>
            <person name="Kern R."/>
            <person name="Heyl A."/>
            <person name="Rumpler F."/>
            <person name="Villalobos L.I.A.C."/>
            <person name="Clay J.M."/>
            <person name="Skokan R."/>
            <person name="Toyoda A."/>
            <person name="Suzuki Y."/>
            <person name="Kagoshima H."/>
            <person name="Schijlen E."/>
            <person name="Tajeshwar N."/>
            <person name="Catarino B."/>
            <person name="Hetherington A.J."/>
            <person name="Saltykova A."/>
            <person name="Bonnot C."/>
            <person name="Breuninger H."/>
            <person name="Symeonidi A."/>
            <person name="Radhakrishnan G.V."/>
            <person name="Van Nieuwerburgh F."/>
            <person name="Deforce D."/>
            <person name="Chang C."/>
            <person name="Karol K.G."/>
            <person name="Hedrich R."/>
            <person name="Ulvskov P."/>
            <person name="Glockner G."/>
            <person name="Delwiche C.F."/>
            <person name="Petrasek J."/>
            <person name="Van de Peer Y."/>
            <person name="Friml J."/>
            <person name="Beilby M."/>
            <person name="Dolan L."/>
            <person name="Kohara Y."/>
            <person name="Sugano S."/>
            <person name="Fujiyama A."/>
            <person name="Delaux P.-M."/>
            <person name="Quint M."/>
            <person name="TheiBen G."/>
            <person name="Hagemann M."/>
            <person name="Harholt J."/>
            <person name="Dunand C."/>
            <person name="Zachgo S."/>
            <person name="Langdale J."/>
            <person name="Maumus F."/>
            <person name="Straeten D.V.D."/>
            <person name="Gould S.B."/>
            <person name="Rensing S.A."/>
        </authorList>
    </citation>
    <scope>NUCLEOTIDE SEQUENCE [LARGE SCALE GENOMIC DNA]</scope>
    <source>
        <strain evidence="2 3">S276</strain>
    </source>
</reference>